<evidence type="ECO:0000313" key="3">
    <source>
        <dbReference type="Proteomes" id="UP000602198"/>
    </source>
</evidence>
<comment type="caution">
    <text evidence="2">The sequence shown here is derived from an EMBL/GenBank/DDBJ whole genome shotgun (WGS) entry which is preliminary data.</text>
</comment>
<keyword evidence="1" id="KW-0472">Membrane</keyword>
<keyword evidence="1" id="KW-0812">Transmembrane</keyword>
<keyword evidence="3" id="KW-1185">Reference proteome</keyword>
<proteinExistence type="predicted"/>
<sequence length="62" mass="6653">MRRAIAVEVLTLLLAMLCYLDRVVTLVRDTTSLSMLTGIAIAVVVVVGDAMPTMRIGVTYVG</sequence>
<dbReference type="RefSeq" id="WP_201957174.1">
    <property type="nucleotide sequence ID" value="NZ_JAERRJ010000019.1"/>
</dbReference>
<accession>A0ABS1MGD8</accession>
<evidence type="ECO:0000256" key="1">
    <source>
        <dbReference type="SAM" id="Phobius"/>
    </source>
</evidence>
<name>A0ABS1MGD8_9NOCA</name>
<reference evidence="2 3" key="1">
    <citation type="submission" date="2021-01" db="EMBL/GenBank/DDBJ databases">
        <title>WGS of actinomycetes isolated from Thailand.</title>
        <authorList>
            <person name="Thawai C."/>
        </authorList>
    </citation>
    <scope>NUCLEOTIDE SEQUENCE [LARGE SCALE GENOMIC DNA]</scope>
    <source>
        <strain evidence="2 3">LPG 2</strain>
    </source>
</reference>
<dbReference type="EMBL" id="JAERRJ010000019">
    <property type="protein sequence ID" value="MBL1079726.1"/>
    <property type="molecule type" value="Genomic_DNA"/>
</dbReference>
<gene>
    <name evidence="2" type="ORF">JK358_35520</name>
</gene>
<feature type="transmembrane region" description="Helical" evidence="1">
    <location>
        <begin position="30"/>
        <end position="48"/>
    </location>
</feature>
<protein>
    <submittedName>
        <fullName evidence="2">Uncharacterized protein</fullName>
    </submittedName>
</protein>
<organism evidence="2 3">
    <name type="scientific">Nocardia acididurans</name>
    <dbReference type="NCBI Taxonomy" id="2802282"/>
    <lineage>
        <taxon>Bacteria</taxon>
        <taxon>Bacillati</taxon>
        <taxon>Actinomycetota</taxon>
        <taxon>Actinomycetes</taxon>
        <taxon>Mycobacteriales</taxon>
        <taxon>Nocardiaceae</taxon>
        <taxon>Nocardia</taxon>
    </lineage>
</organism>
<evidence type="ECO:0000313" key="2">
    <source>
        <dbReference type="EMBL" id="MBL1079726.1"/>
    </source>
</evidence>
<dbReference type="Proteomes" id="UP000602198">
    <property type="component" value="Unassembled WGS sequence"/>
</dbReference>
<keyword evidence="1" id="KW-1133">Transmembrane helix</keyword>